<dbReference type="Gene3D" id="3.40.50.1240">
    <property type="entry name" value="Phosphoglycerate mutase-like"/>
    <property type="match status" value="2"/>
</dbReference>
<accession>A0A1I1Y6C0</accession>
<dbReference type="InterPro" id="IPR013078">
    <property type="entry name" value="His_Pase_superF_clade-1"/>
</dbReference>
<protein>
    <submittedName>
        <fullName evidence="1">2,3-bisphosphoglycerate-dependent phosphoglycerate mutase</fullName>
    </submittedName>
</protein>
<keyword evidence="2" id="KW-1185">Reference proteome</keyword>
<sequence length="175" mass="19799">MHDEVTLYLVRHGRATGNQTDAPLSTVGVTQSEQLADDLASMGSLHVDQLISSPYLRAWQTAQIIEKRLNLKLEPAEIRLREQGVPGIDKEESAQEVSTRVVAFTNELLNSGGQTFLLVSHRLTLTLLLQHYVPDFTDQQGEQMTNPDLYELRFKNGTARQRRLWSPEAHHLIET</sequence>
<dbReference type="CDD" id="cd07067">
    <property type="entry name" value="HP_PGM_like"/>
    <property type="match status" value="1"/>
</dbReference>
<gene>
    <name evidence="1" type="ORF">SAMN04487969_101338</name>
</gene>
<dbReference type="OrthoDB" id="280692at2"/>
<dbReference type="SUPFAM" id="SSF53254">
    <property type="entry name" value="Phosphoglycerate mutase-like"/>
    <property type="match status" value="1"/>
</dbReference>
<dbReference type="InterPro" id="IPR050275">
    <property type="entry name" value="PGM_Phosphatase"/>
</dbReference>
<dbReference type="PANTHER" id="PTHR48100">
    <property type="entry name" value="BROAD-SPECIFICITY PHOSPHATASE YOR283W-RELATED"/>
    <property type="match status" value="1"/>
</dbReference>
<organism evidence="1 2">
    <name type="scientific">Paenibacillus algorifonticola</name>
    <dbReference type="NCBI Taxonomy" id="684063"/>
    <lineage>
        <taxon>Bacteria</taxon>
        <taxon>Bacillati</taxon>
        <taxon>Bacillota</taxon>
        <taxon>Bacilli</taxon>
        <taxon>Bacillales</taxon>
        <taxon>Paenibacillaceae</taxon>
        <taxon>Paenibacillus</taxon>
    </lineage>
</organism>
<dbReference type="EMBL" id="FONN01000001">
    <property type="protein sequence ID" value="SFE15195.1"/>
    <property type="molecule type" value="Genomic_DNA"/>
</dbReference>
<evidence type="ECO:0000313" key="2">
    <source>
        <dbReference type="Proteomes" id="UP000183410"/>
    </source>
</evidence>
<name>A0A1I1Y6C0_9BACL</name>
<dbReference type="AlphaFoldDB" id="A0A1I1Y6C0"/>
<dbReference type="PANTHER" id="PTHR48100:SF1">
    <property type="entry name" value="HISTIDINE PHOSPHATASE FAMILY PROTEIN-RELATED"/>
    <property type="match status" value="1"/>
</dbReference>
<dbReference type="InterPro" id="IPR029033">
    <property type="entry name" value="His_PPase_superfam"/>
</dbReference>
<evidence type="ECO:0000313" key="1">
    <source>
        <dbReference type="EMBL" id="SFE15195.1"/>
    </source>
</evidence>
<proteinExistence type="predicted"/>
<dbReference type="SMART" id="SM00855">
    <property type="entry name" value="PGAM"/>
    <property type="match status" value="1"/>
</dbReference>
<dbReference type="Pfam" id="PF00300">
    <property type="entry name" value="His_Phos_1"/>
    <property type="match status" value="2"/>
</dbReference>
<dbReference type="GO" id="GO:0016791">
    <property type="term" value="F:phosphatase activity"/>
    <property type="evidence" value="ECO:0007669"/>
    <property type="project" value="TreeGrafter"/>
</dbReference>
<dbReference type="Proteomes" id="UP000183410">
    <property type="component" value="Unassembled WGS sequence"/>
</dbReference>
<dbReference type="GO" id="GO:0005737">
    <property type="term" value="C:cytoplasm"/>
    <property type="evidence" value="ECO:0007669"/>
    <property type="project" value="TreeGrafter"/>
</dbReference>
<dbReference type="RefSeq" id="WP_046230653.1">
    <property type="nucleotide sequence ID" value="NZ_FONN01000001.1"/>
</dbReference>
<reference evidence="2" key="1">
    <citation type="submission" date="2016-10" db="EMBL/GenBank/DDBJ databases">
        <authorList>
            <person name="Varghese N."/>
            <person name="Submissions S."/>
        </authorList>
    </citation>
    <scope>NUCLEOTIDE SEQUENCE [LARGE SCALE GENOMIC DNA]</scope>
    <source>
        <strain evidence="2">CGMCC 1.10223</strain>
    </source>
</reference>